<dbReference type="OrthoDB" id="1453572at2"/>
<dbReference type="RefSeq" id="WP_120517150.1">
    <property type="nucleotide sequence ID" value="NZ_QXZY01000008.1"/>
</dbReference>
<gene>
    <name evidence="1" type="ORF">EG028_14600</name>
</gene>
<evidence type="ECO:0008006" key="3">
    <source>
        <dbReference type="Google" id="ProtNLM"/>
    </source>
</evidence>
<dbReference type="AlphaFoldDB" id="A0A3N4M9X8"/>
<keyword evidence="2" id="KW-1185">Reference proteome</keyword>
<evidence type="ECO:0000313" key="1">
    <source>
        <dbReference type="EMBL" id="RPD40532.1"/>
    </source>
</evidence>
<accession>A0A3N4M9X8</accession>
<dbReference type="Gene3D" id="1.10.10.60">
    <property type="entry name" value="Homeodomain-like"/>
    <property type="match status" value="2"/>
</dbReference>
<dbReference type="InterPro" id="IPR009057">
    <property type="entry name" value="Homeodomain-like_sf"/>
</dbReference>
<proteinExistence type="predicted"/>
<comment type="caution">
    <text evidence="1">The sequence shown here is derived from an EMBL/GenBank/DDBJ whole genome shotgun (WGS) entry which is preliminary data.</text>
</comment>
<dbReference type="Pfam" id="PF13384">
    <property type="entry name" value="HTH_23"/>
    <property type="match status" value="2"/>
</dbReference>
<evidence type="ECO:0000313" key="2">
    <source>
        <dbReference type="Proteomes" id="UP000279089"/>
    </source>
</evidence>
<dbReference type="SUPFAM" id="SSF46689">
    <property type="entry name" value="Homeodomain-like"/>
    <property type="match status" value="1"/>
</dbReference>
<reference evidence="2" key="1">
    <citation type="submission" date="2018-11" db="EMBL/GenBank/DDBJ databases">
        <title>Chitinophaga lutea sp.nov., isolate from arsenic contaminated soil.</title>
        <authorList>
            <person name="Zong Y."/>
        </authorList>
    </citation>
    <scope>NUCLEOTIDE SEQUENCE [LARGE SCALE GENOMIC DNA]</scope>
    <source>
        <strain evidence="2">YLT18</strain>
    </source>
</reference>
<sequence length="99" mass="11441">MDTKMERSFPSPLIAKAYDYYLKGLTAKETAKLLDISPRTVQRYIKAYGFEERAVPATIRQRVIQLHAQGFSLREIADIIQKSRTTVYKYLKAEKQKVG</sequence>
<organism evidence="1 2">
    <name type="scientific">Chitinophaga barathri</name>
    <dbReference type="NCBI Taxonomy" id="1647451"/>
    <lineage>
        <taxon>Bacteria</taxon>
        <taxon>Pseudomonadati</taxon>
        <taxon>Bacteroidota</taxon>
        <taxon>Chitinophagia</taxon>
        <taxon>Chitinophagales</taxon>
        <taxon>Chitinophagaceae</taxon>
        <taxon>Chitinophaga</taxon>
    </lineage>
</organism>
<protein>
    <recommendedName>
        <fullName evidence="3">Helix-turn-helix domain-containing protein</fullName>
    </recommendedName>
</protein>
<name>A0A3N4M9X8_9BACT</name>
<dbReference type="Proteomes" id="UP000279089">
    <property type="component" value="Unassembled WGS sequence"/>
</dbReference>
<dbReference type="EMBL" id="RMBX01000007">
    <property type="protein sequence ID" value="RPD40532.1"/>
    <property type="molecule type" value="Genomic_DNA"/>
</dbReference>